<organism evidence="3 4">
    <name type="scientific">Rhizobium tumorigenes</name>
    <dbReference type="NCBI Taxonomy" id="2041385"/>
    <lineage>
        <taxon>Bacteria</taxon>
        <taxon>Pseudomonadati</taxon>
        <taxon>Pseudomonadota</taxon>
        <taxon>Alphaproteobacteria</taxon>
        <taxon>Hyphomicrobiales</taxon>
        <taxon>Rhizobiaceae</taxon>
        <taxon>Rhizobium/Agrobacterium group</taxon>
        <taxon>Rhizobium</taxon>
    </lineage>
</organism>
<dbReference type="SUPFAM" id="SSF53448">
    <property type="entry name" value="Nucleotide-diphospho-sugar transferases"/>
    <property type="match status" value="1"/>
</dbReference>
<keyword evidence="3" id="KW-0328">Glycosyltransferase</keyword>
<reference evidence="3 4" key="1">
    <citation type="journal article" date="2018" name="Sci. Rep.">
        <title>Rhizobium tumorigenes sp. nov., a novel plant tumorigenic bacterium isolated from cane gall tumors on thornless blackberry.</title>
        <authorList>
            <person name="Kuzmanovi N."/>
            <person name="Smalla K."/>
            <person name="Gronow S."/>
            <person name="PuBawska J."/>
        </authorList>
    </citation>
    <scope>NUCLEOTIDE SEQUENCE [LARGE SCALE GENOMIC DNA]</scope>
    <source>
        <strain evidence="3 4">1078</strain>
    </source>
</reference>
<dbReference type="InterPro" id="IPR029044">
    <property type="entry name" value="Nucleotide-diphossugar_trans"/>
</dbReference>
<dbReference type="CDD" id="cd03809">
    <property type="entry name" value="GT4_MtfB-like"/>
    <property type="match status" value="1"/>
</dbReference>
<evidence type="ECO:0000256" key="1">
    <source>
        <dbReference type="ARBA" id="ARBA00022679"/>
    </source>
</evidence>
<name>A0AAF1KLK5_9HYPH</name>
<dbReference type="CDD" id="cd00761">
    <property type="entry name" value="Glyco_tranf_GTA_type"/>
    <property type="match status" value="1"/>
</dbReference>
<dbReference type="PANTHER" id="PTHR46401">
    <property type="entry name" value="GLYCOSYLTRANSFERASE WBBK-RELATED"/>
    <property type="match status" value="1"/>
</dbReference>
<dbReference type="Pfam" id="PF00534">
    <property type="entry name" value="Glycos_transf_1"/>
    <property type="match status" value="1"/>
</dbReference>
<reference evidence="4" key="2">
    <citation type="journal article" date="2023" name="MicrobiologyOpen">
        <title>Genomics of the tumorigenes clade of the family Rhizobiaceae and description of Rhizobium rhododendri sp. nov.</title>
        <authorList>
            <person name="Kuzmanovic N."/>
            <person name="diCenzo G.C."/>
            <person name="Bunk B."/>
            <person name="Sproeer C."/>
            <person name="Fruehling A."/>
            <person name="Neumann-Schaal M."/>
            <person name="Overmann J."/>
            <person name="Smalla K."/>
        </authorList>
    </citation>
    <scope>NUCLEOTIDE SEQUENCE [LARGE SCALE GENOMIC DNA]</scope>
    <source>
        <strain evidence="4">1078</strain>
        <plasmid evidence="4">pRt1078</plasmid>
    </source>
</reference>
<dbReference type="SUPFAM" id="SSF53756">
    <property type="entry name" value="UDP-Glycosyltransferase/glycogen phosphorylase"/>
    <property type="match status" value="1"/>
</dbReference>
<keyword evidence="4" id="KW-1185">Reference proteome</keyword>
<dbReference type="EC" id="2.4.-.-" evidence="3"/>
<dbReference type="AlphaFoldDB" id="A0AAF1KLK5"/>
<geneLocation type="plasmid" evidence="3 4">
    <name>pRt1078</name>
</geneLocation>
<dbReference type="GO" id="GO:0016757">
    <property type="term" value="F:glycosyltransferase activity"/>
    <property type="evidence" value="ECO:0007669"/>
    <property type="project" value="UniProtKB-KW"/>
</dbReference>
<dbReference type="Gene3D" id="3.90.550.10">
    <property type="entry name" value="Spore Coat Polysaccharide Biosynthesis Protein SpsA, Chain A"/>
    <property type="match status" value="1"/>
</dbReference>
<dbReference type="RefSeq" id="WP_111219072.1">
    <property type="nucleotide sequence ID" value="NZ_CP117256.1"/>
</dbReference>
<dbReference type="KEGG" id="rtu:PR017_20925"/>
<sequence length="679" mass="72887">MSETASFTINGRFLVQNATGVQRYATNVVRAIDELLATSAKRGQIISPRGALDLGLAKLSLVEAGPLAGHSWEQIILPARCHGRLLNLCNTAPILKSDQIVCIHDANVFASPESYGRTFRTLYQTLQPVLARRSARVAAVSHAAARQIARHLPVSLKDIAVIPNGHEHALRWDPATAQIAPDFIQALKATTERPFVLILGSRARHKNLSLLVNAASDLDAIGLNLVVAGGGDGIYAADIIQSRPNVKFIGRVTDNDLAFLLDNALCLAFPSFTEGFGLPIIEAMARGCPVVASDCASMPEVCGDAALMASPNDGKAWVDSIRALLLSPELRTDLAGRGHEQAQRFRWCDAAAGYLDLLESPSSQAQPYRPPLSRLPRTAVVVATRGRPEVVEATVKYLLGTQTFAPEALIVSCVNLADAGDLVDNPAVTVLTGPPGLAAQRNTALGALPPTAEVVAFFDDDFLADKDWLMKAAATFRDESQVIGFTGRVLRDGINGPAVSFDEALRLIDFAQACDWTWMEPYSPYGCNMAFRVSAIGDTRFDERLVLYGWLEDRDFAAAISKPGGRLVKGADAFGVHMGVKSGRVAGDRLGYSQIANPIYLMLKGTMSLKRVFTHIGGNMLSNFVKALKPEPYVDRRGRARGNLIAIADVVCGKITPEKAATLSSTSNALKVNVGAKSR</sequence>
<dbReference type="GO" id="GO:0009103">
    <property type="term" value="P:lipopolysaccharide biosynthetic process"/>
    <property type="evidence" value="ECO:0007669"/>
    <property type="project" value="TreeGrafter"/>
</dbReference>
<keyword evidence="1 3" id="KW-0808">Transferase</keyword>
<dbReference type="PANTHER" id="PTHR46401:SF2">
    <property type="entry name" value="GLYCOSYLTRANSFERASE WBBK-RELATED"/>
    <property type="match status" value="1"/>
</dbReference>
<dbReference type="EMBL" id="CP117256">
    <property type="protein sequence ID" value="WFR97653.1"/>
    <property type="molecule type" value="Genomic_DNA"/>
</dbReference>
<dbReference type="InterPro" id="IPR001296">
    <property type="entry name" value="Glyco_trans_1"/>
</dbReference>
<evidence type="ECO:0000313" key="3">
    <source>
        <dbReference type="EMBL" id="WFR97653.1"/>
    </source>
</evidence>
<dbReference type="Proteomes" id="UP000249499">
    <property type="component" value="Plasmid pRt1078"/>
</dbReference>
<accession>A0AAF1KLK5</accession>
<keyword evidence="3" id="KW-0614">Plasmid</keyword>
<proteinExistence type="predicted"/>
<gene>
    <name evidence="3" type="ORF">PR017_20925</name>
</gene>
<evidence type="ECO:0000259" key="2">
    <source>
        <dbReference type="Pfam" id="PF00534"/>
    </source>
</evidence>
<feature type="domain" description="Glycosyl transferase family 1" evidence="2">
    <location>
        <begin position="184"/>
        <end position="338"/>
    </location>
</feature>
<protein>
    <submittedName>
        <fullName evidence="3">Glycosyltransferase</fullName>
        <ecNumber evidence="3">2.4.-.-</ecNumber>
    </submittedName>
</protein>
<evidence type="ECO:0000313" key="4">
    <source>
        <dbReference type="Proteomes" id="UP000249499"/>
    </source>
</evidence>
<dbReference type="Gene3D" id="3.40.50.2000">
    <property type="entry name" value="Glycogen Phosphorylase B"/>
    <property type="match status" value="2"/>
</dbReference>